<dbReference type="Proteomes" id="UP000198510">
    <property type="component" value="Unassembled WGS sequence"/>
</dbReference>
<name>A0A1G9H1W8_9BACT</name>
<dbReference type="STRING" id="1075417.SAMN05421823_104293"/>
<dbReference type="AlphaFoldDB" id="A0A1G9H1W8"/>
<gene>
    <name evidence="1" type="ORF">SAMN05421823_104293</name>
</gene>
<sequence length="71" mass="7559">MNFKKLHLASALLWATAILLAALFSAPTFFTIILLPLLAFSSLQLIRQAAKAAGTTVQTCGTASAPESRRL</sequence>
<dbReference type="EMBL" id="FNFO01000004">
    <property type="protein sequence ID" value="SDL06958.1"/>
    <property type="molecule type" value="Genomic_DNA"/>
</dbReference>
<proteinExistence type="predicted"/>
<accession>A0A1G9H1W8</accession>
<evidence type="ECO:0000313" key="2">
    <source>
        <dbReference type="Proteomes" id="UP000198510"/>
    </source>
</evidence>
<dbReference type="RefSeq" id="WP_089682276.1">
    <property type="nucleotide sequence ID" value="NZ_FNFO01000004.1"/>
</dbReference>
<organism evidence="1 2">
    <name type="scientific">Catalinimonas alkaloidigena</name>
    <dbReference type="NCBI Taxonomy" id="1075417"/>
    <lineage>
        <taxon>Bacteria</taxon>
        <taxon>Pseudomonadati</taxon>
        <taxon>Bacteroidota</taxon>
        <taxon>Cytophagia</taxon>
        <taxon>Cytophagales</taxon>
        <taxon>Catalimonadaceae</taxon>
        <taxon>Catalinimonas</taxon>
    </lineage>
</organism>
<keyword evidence="2" id="KW-1185">Reference proteome</keyword>
<evidence type="ECO:0000313" key="1">
    <source>
        <dbReference type="EMBL" id="SDL06958.1"/>
    </source>
</evidence>
<protein>
    <submittedName>
        <fullName evidence="1">Uncharacterized protein</fullName>
    </submittedName>
</protein>
<reference evidence="1 2" key="1">
    <citation type="submission" date="2016-10" db="EMBL/GenBank/DDBJ databases">
        <authorList>
            <person name="de Groot N.N."/>
        </authorList>
    </citation>
    <scope>NUCLEOTIDE SEQUENCE [LARGE SCALE GENOMIC DNA]</scope>
    <source>
        <strain evidence="1 2">DSM 25186</strain>
    </source>
</reference>